<evidence type="ECO:0000313" key="10">
    <source>
        <dbReference type="EMBL" id="QGA10485.1"/>
    </source>
</evidence>
<evidence type="ECO:0000256" key="4">
    <source>
        <dbReference type="ARBA" id="ARBA00023110"/>
    </source>
</evidence>
<dbReference type="EMBL" id="WITK01000011">
    <property type="protein sequence ID" value="MQW92240.1"/>
    <property type="molecule type" value="Genomic_DNA"/>
</dbReference>
<evidence type="ECO:0000256" key="6">
    <source>
        <dbReference type="PROSITE-ProRule" id="PRU00277"/>
    </source>
</evidence>
<feature type="domain" description="PPIase FKBP-type" evidence="8">
    <location>
        <begin position="403"/>
        <end position="489"/>
    </location>
</feature>
<evidence type="ECO:0000313" key="9">
    <source>
        <dbReference type="EMBL" id="MQW92240.1"/>
    </source>
</evidence>
<comment type="similarity">
    <text evidence="2">Belongs to the FKBP-type PPIase family.</text>
</comment>
<feature type="transmembrane region" description="Helical" evidence="7">
    <location>
        <begin position="89"/>
        <end position="107"/>
    </location>
</feature>
<protein>
    <recommendedName>
        <fullName evidence="3 6">peptidylprolyl isomerase</fullName>
        <ecNumber evidence="3 6">5.2.1.8</ecNumber>
    </recommendedName>
</protein>
<feature type="transmembrane region" description="Helical" evidence="7">
    <location>
        <begin position="148"/>
        <end position="169"/>
    </location>
</feature>
<evidence type="ECO:0000313" key="12">
    <source>
        <dbReference type="Proteomes" id="UP000480556"/>
    </source>
</evidence>
<dbReference type="FunFam" id="3.10.50.40:FF:000006">
    <property type="entry name" value="Peptidyl-prolyl cis-trans isomerase"/>
    <property type="match status" value="1"/>
</dbReference>
<feature type="transmembrane region" description="Helical" evidence="7">
    <location>
        <begin position="26"/>
        <end position="51"/>
    </location>
</feature>
<keyword evidence="5 6" id="KW-0413">Isomerase</keyword>
<evidence type="ECO:0000313" key="11">
    <source>
        <dbReference type="Proteomes" id="UP000327478"/>
    </source>
</evidence>
<dbReference type="InterPro" id="IPR046357">
    <property type="entry name" value="PPIase_dom_sf"/>
</dbReference>
<sequence>MLSNKLFKQNFFTLYFSAKGRISRSLFWKSFFTGCCGVIGLFFVLIILQGLGVINDASLGFLGLGLYILAYYGLFILTIKRLHDFNFSGWWSIPALILIVPLIAIGLTREKKGENKYGYNAIEYENSRLSINKSNGLPPPPPPLDNPISKIILSLIMILPIPSLVIAGLTNTSQISTKEVNTTENDLPFILEPGDIYQKVEATDDVEAYYIVTKANGIIEHYSLDGVLQWSNAESEIDLEEEKISFVKKLYIKEISENSYHVIEENSSLELRELFNQRDAISDRNQGEMCDWVGRVLVPGNGDITLNINDIHISLLSNGLVRALFKADDENIIRDFDIQCINGQCKIHDIYYPNSYKQELKEIAEKNICTSLDTNNEANKIVTGSGLGYESIVEGSGRMPTEDSIVVVHYEGKLIDGTVFDSSYQRGQYIEFPLNQVIPGWTEGLQLMKEGGKATLYIPSHLAYGKQGVPGTIPPNSELTFEVELIEVK</sequence>
<dbReference type="Proteomes" id="UP000480556">
    <property type="component" value="Unassembled WGS sequence"/>
</dbReference>
<dbReference type="PANTHER" id="PTHR43811:SF57">
    <property type="entry name" value="FKBP-TYPE PEPTIDYL-PROLYL CIS-TRANS ISOMERASE FKPA-RELATED"/>
    <property type="match status" value="1"/>
</dbReference>
<gene>
    <name evidence="10" type="ORF">GFH30_03310</name>
    <name evidence="9" type="ORF">GHJ48_07520</name>
</gene>
<keyword evidence="7" id="KW-0472">Membrane</keyword>
<keyword evidence="7" id="KW-1133">Transmembrane helix</keyword>
<dbReference type="AlphaFoldDB" id="A0A5Q0P039"/>
<evidence type="ECO:0000256" key="1">
    <source>
        <dbReference type="ARBA" id="ARBA00000971"/>
    </source>
</evidence>
<dbReference type="PROSITE" id="PS50059">
    <property type="entry name" value="FKBP_PPIASE"/>
    <property type="match status" value="1"/>
</dbReference>
<dbReference type="EC" id="5.2.1.8" evidence="3 6"/>
<feature type="transmembrane region" description="Helical" evidence="7">
    <location>
        <begin position="57"/>
        <end position="77"/>
    </location>
</feature>
<keyword evidence="7" id="KW-0812">Transmembrane</keyword>
<dbReference type="GO" id="GO:0003755">
    <property type="term" value="F:peptidyl-prolyl cis-trans isomerase activity"/>
    <property type="evidence" value="ECO:0007669"/>
    <property type="project" value="UniProtKB-KW"/>
</dbReference>
<keyword evidence="4 6" id="KW-0697">Rotamase</keyword>
<evidence type="ECO:0000256" key="2">
    <source>
        <dbReference type="ARBA" id="ARBA00006577"/>
    </source>
</evidence>
<accession>A0A5Q0P039</accession>
<evidence type="ECO:0000256" key="3">
    <source>
        <dbReference type="ARBA" id="ARBA00013194"/>
    </source>
</evidence>
<dbReference type="EMBL" id="CP045650">
    <property type="protein sequence ID" value="QGA10485.1"/>
    <property type="molecule type" value="Genomic_DNA"/>
</dbReference>
<name>A0A5Q0P039_9GAMM</name>
<dbReference type="PANTHER" id="PTHR43811">
    <property type="entry name" value="FKBP-TYPE PEPTIDYL-PROLYL CIS-TRANS ISOMERASE FKPA"/>
    <property type="match status" value="1"/>
</dbReference>
<dbReference type="InterPro" id="IPR008523">
    <property type="entry name" value="DUF805"/>
</dbReference>
<organism evidence="9 12">
    <name type="scientific">Acinetobacter wanghuae</name>
    <dbReference type="NCBI Taxonomy" id="2662362"/>
    <lineage>
        <taxon>Bacteria</taxon>
        <taxon>Pseudomonadati</taxon>
        <taxon>Pseudomonadota</taxon>
        <taxon>Gammaproteobacteria</taxon>
        <taxon>Moraxellales</taxon>
        <taxon>Moraxellaceae</taxon>
        <taxon>Acinetobacter</taxon>
    </lineage>
</organism>
<comment type="catalytic activity">
    <reaction evidence="1 6">
        <text>[protein]-peptidylproline (omega=180) = [protein]-peptidylproline (omega=0)</text>
        <dbReference type="Rhea" id="RHEA:16237"/>
        <dbReference type="Rhea" id="RHEA-COMP:10747"/>
        <dbReference type="Rhea" id="RHEA-COMP:10748"/>
        <dbReference type="ChEBI" id="CHEBI:83833"/>
        <dbReference type="ChEBI" id="CHEBI:83834"/>
        <dbReference type="EC" id="5.2.1.8"/>
    </reaction>
</comment>
<dbReference type="SUPFAM" id="SSF54534">
    <property type="entry name" value="FKBP-like"/>
    <property type="match status" value="1"/>
</dbReference>
<evidence type="ECO:0000256" key="5">
    <source>
        <dbReference type="ARBA" id="ARBA00023235"/>
    </source>
</evidence>
<evidence type="ECO:0000256" key="7">
    <source>
        <dbReference type="SAM" id="Phobius"/>
    </source>
</evidence>
<proteinExistence type="inferred from homology"/>
<dbReference type="GO" id="GO:0016020">
    <property type="term" value="C:membrane"/>
    <property type="evidence" value="ECO:0007669"/>
    <property type="project" value="InterPro"/>
</dbReference>
<dbReference type="Pfam" id="PF00254">
    <property type="entry name" value="FKBP_C"/>
    <property type="match status" value="1"/>
</dbReference>
<dbReference type="Pfam" id="PF05656">
    <property type="entry name" value="DUF805"/>
    <property type="match status" value="1"/>
</dbReference>
<reference evidence="11 12" key="1">
    <citation type="submission" date="2019-10" db="EMBL/GenBank/DDBJ databases">
        <authorList>
            <person name="Dong K."/>
        </authorList>
    </citation>
    <scope>NUCLEOTIDE SEQUENCE [LARGE SCALE GENOMIC DNA]</scope>
    <source>
        <strain evidence="10">Dk386</strain>
        <strain evidence="11">dk386</strain>
        <strain evidence="9">Dk771</strain>
        <strain evidence="12">dk771</strain>
    </source>
</reference>
<dbReference type="InterPro" id="IPR001179">
    <property type="entry name" value="PPIase_FKBP_dom"/>
</dbReference>
<keyword evidence="11" id="KW-1185">Reference proteome</keyword>
<dbReference type="Gene3D" id="3.10.50.40">
    <property type="match status" value="1"/>
</dbReference>
<evidence type="ECO:0000259" key="8">
    <source>
        <dbReference type="PROSITE" id="PS50059"/>
    </source>
</evidence>
<dbReference type="Proteomes" id="UP000327478">
    <property type="component" value="Chromosome"/>
</dbReference>